<keyword evidence="3 10" id="KW-0716">Sensory transduction</keyword>
<dbReference type="RefSeq" id="XP_026298586.1">
    <property type="nucleotide sequence ID" value="XM_026442801.1"/>
</dbReference>
<sequence length="373" mass="42740">MGMLNMDIRQVLHILELTGTFTCTWPINPKDSKKYIIIRNILWTFTILNVIFLTISLMLAIFHFRSNIPKSMKTASEMAALLEVVLDLVLCKWNNSELQVLIEEVKSFLEMASEYEIKILQGYINRYKKFFSTVSMGYILPASSFILMPLFSAQELPAEGWLPFSIEPLGIYCVVYVNHIYCILQTSFCIFVDFTIVILFSFPAAKLDVLRSKLRHVNNYDMLVSCIKEYQKILGFVEDTNATVETLLFKTNVTMGSTVICGAFPLLNNQSLDVVTQFLPLVLSGMLHLFVISWPADDLRESSIQFAESINDIQWLGQSKKMKSCVIFMMIRSQKLFLIRMSSLLPPLSLEYCSNFVTTVSSYFMAMRTMIES</sequence>
<keyword evidence="6 10" id="KW-1133">Transmembrane helix</keyword>
<evidence type="ECO:0000256" key="2">
    <source>
        <dbReference type="ARBA" id="ARBA00022475"/>
    </source>
</evidence>
<protein>
    <recommendedName>
        <fullName evidence="10">Odorant receptor</fullName>
    </recommendedName>
</protein>
<comment type="similarity">
    <text evidence="10">Belongs to the insect chemoreceptor superfamily. Heteromeric odorant receptor channel (TC 1.A.69) family.</text>
</comment>
<evidence type="ECO:0000256" key="8">
    <source>
        <dbReference type="ARBA" id="ARBA00023170"/>
    </source>
</evidence>
<dbReference type="PANTHER" id="PTHR21137">
    <property type="entry name" value="ODORANT RECEPTOR"/>
    <property type="match status" value="1"/>
</dbReference>
<keyword evidence="4 10" id="KW-0812">Transmembrane</keyword>
<evidence type="ECO:0000256" key="10">
    <source>
        <dbReference type="RuleBase" id="RU351113"/>
    </source>
</evidence>
<organism evidence="11">
    <name type="scientific">Apis mellifera</name>
    <name type="common">Honeybee</name>
    <dbReference type="NCBI Taxonomy" id="7460"/>
    <lineage>
        <taxon>Eukaryota</taxon>
        <taxon>Metazoa</taxon>
        <taxon>Ecdysozoa</taxon>
        <taxon>Arthropoda</taxon>
        <taxon>Hexapoda</taxon>
        <taxon>Insecta</taxon>
        <taxon>Pterygota</taxon>
        <taxon>Neoptera</taxon>
        <taxon>Endopterygota</taxon>
        <taxon>Hymenoptera</taxon>
        <taxon>Apocrita</taxon>
        <taxon>Aculeata</taxon>
        <taxon>Apoidea</taxon>
        <taxon>Anthophila</taxon>
        <taxon>Apidae</taxon>
        <taxon>Apis</taxon>
    </lineage>
</organism>
<reference evidence="13" key="2">
    <citation type="submission" date="2025-04" db="UniProtKB">
        <authorList>
            <consortium name="RefSeq"/>
        </authorList>
    </citation>
    <scope>IDENTIFICATION</scope>
    <source>
        <strain evidence="13">DH4</strain>
        <tissue evidence="13">Whole body</tissue>
    </source>
</reference>
<dbReference type="PANTHER" id="PTHR21137:SF35">
    <property type="entry name" value="ODORANT RECEPTOR 19A-RELATED"/>
    <property type="match status" value="1"/>
</dbReference>
<evidence type="ECO:0000256" key="1">
    <source>
        <dbReference type="ARBA" id="ARBA00004651"/>
    </source>
</evidence>
<feature type="transmembrane region" description="Helical" evidence="10">
    <location>
        <begin position="41"/>
        <end position="64"/>
    </location>
</feature>
<feature type="transmembrane region" description="Helical" evidence="10">
    <location>
        <begin position="188"/>
        <end position="205"/>
    </location>
</feature>
<reference evidence="11" key="1">
    <citation type="submission" date="2021-01" db="UniProtKB">
        <authorList>
            <consortium name="EnsemblMetazoa"/>
        </authorList>
    </citation>
    <scope>IDENTIFICATION</scope>
    <source>
        <strain evidence="11">DH4</strain>
    </source>
</reference>
<evidence type="ECO:0000313" key="13">
    <source>
        <dbReference type="RefSeq" id="XP_026298586.1"/>
    </source>
</evidence>
<keyword evidence="12" id="KW-1185">Reference proteome</keyword>
<keyword evidence="7 10" id="KW-0472">Membrane</keyword>
<evidence type="ECO:0000256" key="9">
    <source>
        <dbReference type="ARBA" id="ARBA00023224"/>
    </source>
</evidence>
<gene>
    <name evidence="13" type="primary">LOC100578842</name>
</gene>
<accession>A0A7M7MNF3</accession>
<evidence type="ECO:0000256" key="5">
    <source>
        <dbReference type="ARBA" id="ARBA00022725"/>
    </source>
</evidence>
<dbReference type="GO" id="GO:0005886">
    <property type="term" value="C:plasma membrane"/>
    <property type="evidence" value="ECO:0007669"/>
    <property type="project" value="UniProtKB-SubCell"/>
</dbReference>
<evidence type="ECO:0000256" key="3">
    <source>
        <dbReference type="ARBA" id="ARBA00022606"/>
    </source>
</evidence>
<name>A0A7M7MNF3_APIME</name>
<dbReference type="EnsemblMetazoa" id="XM_026442801">
    <property type="protein sequence ID" value="XP_026298586"/>
    <property type="gene ID" value="LOC100578842"/>
</dbReference>
<dbReference type="OrthoDB" id="6604226at2759"/>
<evidence type="ECO:0000256" key="6">
    <source>
        <dbReference type="ARBA" id="ARBA00022989"/>
    </source>
</evidence>
<dbReference type="GO" id="GO:0004984">
    <property type="term" value="F:olfactory receptor activity"/>
    <property type="evidence" value="ECO:0007669"/>
    <property type="project" value="InterPro"/>
</dbReference>
<keyword evidence="9 10" id="KW-0807">Transducer</keyword>
<dbReference type="GO" id="GO:0007165">
    <property type="term" value="P:signal transduction"/>
    <property type="evidence" value="ECO:0007669"/>
    <property type="project" value="UniProtKB-KW"/>
</dbReference>
<evidence type="ECO:0000313" key="11">
    <source>
        <dbReference type="EnsemblMetazoa" id="XP_026298586"/>
    </source>
</evidence>
<dbReference type="AlphaFoldDB" id="A0A7M7MNF3"/>
<dbReference type="InterPro" id="IPR004117">
    <property type="entry name" value="7tm6_olfct_rcpt"/>
</dbReference>
<keyword evidence="2" id="KW-1003">Cell membrane</keyword>
<dbReference type="Pfam" id="PF02949">
    <property type="entry name" value="7tm_6"/>
    <property type="match status" value="1"/>
</dbReference>
<keyword evidence="5 10" id="KW-0552">Olfaction</keyword>
<proteinExistence type="inferred from homology"/>
<accession>A0A8B8H3L8</accession>
<comment type="caution">
    <text evidence="10">Lacks conserved residue(s) required for the propagation of feature annotation.</text>
</comment>
<dbReference type="KEGG" id="ame:100578842"/>
<evidence type="ECO:0000256" key="7">
    <source>
        <dbReference type="ARBA" id="ARBA00023136"/>
    </source>
</evidence>
<evidence type="ECO:0000313" key="12">
    <source>
        <dbReference type="Proteomes" id="UP000005203"/>
    </source>
</evidence>
<evidence type="ECO:0000256" key="4">
    <source>
        <dbReference type="ARBA" id="ARBA00022692"/>
    </source>
</evidence>
<feature type="transmembrane region" description="Helical" evidence="10">
    <location>
        <begin position="130"/>
        <end position="148"/>
    </location>
</feature>
<dbReference type="GO" id="GO:0005549">
    <property type="term" value="F:odorant binding"/>
    <property type="evidence" value="ECO:0007669"/>
    <property type="project" value="InterPro"/>
</dbReference>
<keyword evidence="8 10" id="KW-0675">Receptor</keyword>
<comment type="subcellular location">
    <subcellularLocation>
        <location evidence="1 10">Cell membrane</location>
        <topology evidence="1 10">Multi-pass membrane protein</topology>
    </subcellularLocation>
</comment>
<dbReference type="GeneID" id="100578842"/>
<dbReference type="Proteomes" id="UP000005203">
    <property type="component" value="Linkage group LG9"/>
</dbReference>